<dbReference type="EMBL" id="BARV01019873">
    <property type="protein sequence ID" value="GAI20948.1"/>
    <property type="molecule type" value="Genomic_DNA"/>
</dbReference>
<gene>
    <name evidence="1" type="ORF">S06H3_33312</name>
</gene>
<organism evidence="1">
    <name type="scientific">marine sediment metagenome</name>
    <dbReference type="NCBI Taxonomy" id="412755"/>
    <lineage>
        <taxon>unclassified sequences</taxon>
        <taxon>metagenomes</taxon>
        <taxon>ecological metagenomes</taxon>
    </lineage>
</organism>
<evidence type="ECO:0000313" key="1">
    <source>
        <dbReference type="EMBL" id="GAI20948.1"/>
    </source>
</evidence>
<protein>
    <submittedName>
        <fullName evidence="1">Uncharacterized protein</fullName>
    </submittedName>
</protein>
<comment type="caution">
    <text evidence="1">The sequence shown here is derived from an EMBL/GenBank/DDBJ whole genome shotgun (WGS) entry which is preliminary data.</text>
</comment>
<dbReference type="AlphaFoldDB" id="X1LPE0"/>
<name>X1LPE0_9ZZZZ</name>
<accession>X1LPE0</accession>
<reference evidence="1" key="1">
    <citation type="journal article" date="2014" name="Front. Microbiol.">
        <title>High frequency of phylogenetically diverse reductive dehalogenase-homologous genes in deep subseafloor sedimentary metagenomes.</title>
        <authorList>
            <person name="Kawai M."/>
            <person name="Futagami T."/>
            <person name="Toyoda A."/>
            <person name="Takaki Y."/>
            <person name="Nishi S."/>
            <person name="Hori S."/>
            <person name="Arai W."/>
            <person name="Tsubouchi T."/>
            <person name="Morono Y."/>
            <person name="Uchiyama I."/>
            <person name="Ito T."/>
            <person name="Fujiyama A."/>
            <person name="Inagaki F."/>
            <person name="Takami H."/>
        </authorList>
    </citation>
    <scope>NUCLEOTIDE SEQUENCE</scope>
    <source>
        <strain evidence="1">Expedition CK06-06</strain>
    </source>
</reference>
<proteinExistence type="predicted"/>
<sequence length="86" mass="9665">MLTKNDILACAYESGIPEGQVTDDIIELLQKRISLSLSHRPHLVKSALIDAAKCPLGLVCYPSCFWLKDSECTFPGKKDKYDEQKH</sequence>